<dbReference type="PROSITE" id="PS50075">
    <property type="entry name" value="CARRIER"/>
    <property type="match status" value="1"/>
</dbReference>
<dbReference type="InterPro" id="IPR020806">
    <property type="entry name" value="PKS_PP-bd"/>
</dbReference>
<name>A0ABN3VIS9_9PSEU</name>
<dbReference type="InterPro" id="IPR020845">
    <property type="entry name" value="AMP-binding_CS"/>
</dbReference>
<dbReference type="PANTHER" id="PTHR45527">
    <property type="entry name" value="NONRIBOSOMAL PEPTIDE SYNTHETASE"/>
    <property type="match status" value="1"/>
</dbReference>
<organism evidence="4 5">
    <name type="scientific">Saccharopolyspora taberi</name>
    <dbReference type="NCBI Taxonomy" id="60895"/>
    <lineage>
        <taxon>Bacteria</taxon>
        <taxon>Bacillati</taxon>
        <taxon>Actinomycetota</taxon>
        <taxon>Actinomycetes</taxon>
        <taxon>Pseudonocardiales</taxon>
        <taxon>Pseudonocardiaceae</taxon>
        <taxon>Saccharopolyspora</taxon>
    </lineage>
</organism>
<dbReference type="Gene3D" id="3.40.50.12780">
    <property type="entry name" value="N-terminal domain of ligase-like"/>
    <property type="match status" value="1"/>
</dbReference>
<proteinExistence type="predicted"/>
<dbReference type="Pfam" id="PF00550">
    <property type="entry name" value="PP-binding"/>
    <property type="match status" value="1"/>
</dbReference>
<dbReference type="EMBL" id="BAAAUX010000019">
    <property type="protein sequence ID" value="GAA2806084.1"/>
    <property type="molecule type" value="Genomic_DNA"/>
</dbReference>
<evidence type="ECO:0000256" key="2">
    <source>
        <dbReference type="ARBA" id="ARBA00022553"/>
    </source>
</evidence>
<accession>A0ABN3VIS9</accession>
<dbReference type="SMART" id="SM00823">
    <property type="entry name" value="PKS_PP"/>
    <property type="match status" value="1"/>
</dbReference>
<feature type="domain" description="Carrier" evidence="3">
    <location>
        <begin position="500"/>
        <end position="575"/>
    </location>
</feature>
<dbReference type="Proteomes" id="UP001500979">
    <property type="component" value="Unassembled WGS sequence"/>
</dbReference>
<keyword evidence="5" id="KW-1185">Reference proteome</keyword>
<gene>
    <name evidence="4" type="ORF">GCM10010470_46680</name>
</gene>
<dbReference type="PROSITE" id="PS00455">
    <property type="entry name" value="AMP_BINDING"/>
    <property type="match status" value="1"/>
</dbReference>
<dbReference type="InterPro" id="IPR010071">
    <property type="entry name" value="AA_adenyl_dom"/>
</dbReference>
<dbReference type="SUPFAM" id="SSF56801">
    <property type="entry name" value="Acetyl-CoA synthetase-like"/>
    <property type="match status" value="1"/>
</dbReference>
<dbReference type="InterPro" id="IPR036736">
    <property type="entry name" value="ACP-like_sf"/>
</dbReference>
<sequence length="582" mass="61670">MQFAEHSSVVSGTDRLAAAVSKWAEHSGAQTAVCAFDGILSFAELEDRTRMLTGKLAAEGVGPQTSVGLFLGRSRLGLPALLAVWSLGATAVLVDERHPVDRINFMLRDAGVQLLLADQLPEGAAPRRVRTISSEVTGAQPADPVTPNPDDCAYLVYTSGTTGWPKGVEVTYRNLGVFLDALASLELKPGGRGINAVSPAFDGWLWCTLLYLLHGQGMAVIDFAAADGSGDLSALVAEHEPTTVCLTPTLVSALERIPAADAVVVAGEPCPPNLLPRLAHIPRVLNVYGPTETTIAATWADSAHGDDPATIGRALPGYLTYVLDENGQPVGPGTEGELYVGGLAVARGYRNRPGLTEQRFLPDPFLGGDARMYRTGDLVRERLDGQLEFLGRADEQVKVRGFRVEVGELERTALGVDGVRAAAAYVMSTGDSLGLAVTTVPGTDDAECTKQIREQCASRLPDFMVPSVVEVVGVLPTLPTGKIDRAELARTARVVTTGRAPGTEREHQVCEVWSEVLPHPVHDVEANFFEVGGHSLLAARMVGVLRRSTGLPVSVKHLLAEPTVAALARELDLLALAQSGDS</sequence>
<dbReference type="InterPro" id="IPR029058">
    <property type="entry name" value="AB_hydrolase_fold"/>
</dbReference>
<dbReference type="InterPro" id="IPR042099">
    <property type="entry name" value="ANL_N_sf"/>
</dbReference>
<keyword evidence="1" id="KW-0596">Phosphopantetheine</keyword>
<evidence type="ECO:0000256" key="1">
    <source>
        <dbReference type="ARBA" id="ARBA00022450"/>
    </source>
</evidence>
<dbReference type="PANTHER" id="PTHR45527:SF1">
    <property type="entry name" value="FATTY ACID SYNTHASE"/>
    <property type="match status" value="1"/>
</dbReference>
<dbReference type="InterPro" id="IPR000873">
    <property type="entry name" value="AMP-dep_synth/lig_dom"/>
</dbReference>
<keyword evidence="2" id="KW-0597">Phosphoprotein</keyword>
<dbReference type="SUPFAM" id="SSF47336">
    <property type="entry name" value="ACP-like"/>
    <property type="match status" value="1"/>
</dbReference>
<dbReference type="Pfam" id="PF00501">
    <property type="entry name" value="AMP-binding"/>
    <property type="match status" value="1"/>
</dbReference>
<dbReference type="InterPro" id="IPR009081">
    <property type="entry name" value="PP-bd_ACP"/>
</dbReference>
<dbReference type="Gene3D" id="3.40.50.1820">
    <property type="entry name" value="alpha/beta hydrolase"/>
    <property type="match status" value="1"/>
</dbReference>
<protein>
    <recommendedName>
        <fullName evidence="3">Carrier domain-containing protein</fullName>
    </recommendedName>
</protein>
<dbReference type="NCBIfam" id="TIGR01733">
    <property type="entry name" value="AA-adenyl-dom"/>
    <property type="match status" value="1"/>
</dbReference>
<reference evidence="4 5" key="1">
    <citation type="journal article" date="2019" name="Int. J. Syst. Evol. Microbiol.">
        <title>The Global Catalogue of Microorganisms (GCM) 10K type strain sequencing project: providing services to taxonomists for standard genome sequencing and annotation.</title>
        <authorList>
            <consortium name="The Broad Institute Genomics Platform"/>
            <consortium name="The Broad Institute Genome Sequencing Center for Infectious Disease"/>
            <person name="Wu L."/>
            <person name="Ma J."/>
        </authorList>
    </citation>
    <scope>NUCLEOTIDE SEQUENCE [LARGE SCALE GENOMIC DNA]</scope>
    <source>
        <strain evidence="4 5">JCM 9383</strain>
    </source>
</reference>
<dbReference type="Gene3D" id="3.30.300.30">
    <property type="match status" value="1"/>
</dbReference>
<dbReference type="RefSeq" id="WP_344683061.1">
    <property type="nucleotide sequence ID" value="NZ_BAAAUX010000019.1"/>
</dbReference>
<evidence type="ECO:0000259" key="3">
    <source>
        <dbReference type="PROSITE" id="PS50075"/>
    </source>
</evidence>
<evidence type="ECO:0000313" key="5">
    <source>
        <dbReference type="Proteomes" id="UP001500979"/>
    </source>
</evidence>
<evidence type="ECO:0000313" key="4">
    <source>
        <dbReference type="EMBL" id="GAA2806084.1"/>
    </source>
</evidence>
<comment type="caution">
    <text evidence="4">The sequence shown here is derived from an EMBL/GenBank/DDBJ whole genome shotgun (WGS) entry which is preliminary data.</text>
</comment>
<dbReference type="CDD" id="cd05930">
    <property type="entry name" value="A_NRPS"/>
    <property type="match status" value="1"/>
</dbReference>
<dbReference type="InterPro" id="IPR045851">
    <property type="entry name" value="AMP-bd_C_sf"/>
</dbReference>